<reference evidence="2 3" key="1">
    <citation type="submission" date="2016-06" db="EMBL/GenBank/DDBJ databases">
        <authorList>
            <person name="Kjaerup R.B."/>
            <person name="Dalgaard T.S."/>
            <person name="Juul-Madsen H.R."/>
        </authorList>
    </citation>
    <scope>NUCLEOTIDE SEQUENCE [LARGE SCALE GENOMIC DNA]</scope>
    <source>
        <strain evidence="2 3">Pb300</strain>
    </source>
</reference>
<sequence length="99" mass="10760">MPAQGRNPNAISRPPVSPHEAKKNAHNPRLVLSLLSRARCRSLFSPTVPPFPLKSAKDAVTRTGSEAELNGCQISWGILVASPRRVAFLRKHCLGLRVG</sequence>
<proteinExistence type="predicted"/>
<evidence type="ECO:0000256" key="1">
    <source>
        <dbReference type="SAM" id="MobiDB-lite"/>
    </source>
</evidence>
<evidence type="ECO:0000313" key="3">
    <source>
        <dbReference type="Proteomes" id="UP000242814"/>
    </source>
</evidence>
<comment type="caution">
    <text evidence="2">The sequence shown here is derived from an EMBL/GenBank/DDBJ whole genome shotgun (WGS) entry which is preliminary data.</text>
</comment>
<dbReference type="VEuPathDB" id="FungiDB:PADG_06452"/>
<organism evidence="2 3">
    <name type="scientific">Paracoccidioides brasiliensis</name>
    <dbReference type="NCBI Taxonomy" id="121759"/>
    <lineage>
        <taxon>Eukaryota</taxon>
        <taxon>Fungi</taxon>
        <taxon>Dikarya</taxon>
        <taxon>Ascomycota</taxon>
        <taxon>Pezizomycotina</taxon>
        <taxon>Eurotiomycetes</taxon>
        <taxon>Eurotiomycetidae</taxon>
        <taxon>Onygenales</taxon>
        <taxon>Ajellomycetaceae</taxon>
        <taxon>Paracoccidioides</taxon>
    </lineage>
</organism>
<dbReference type="EMBL" id="LZYO01000361">
    <property type="protein sequence ID" value="ODH14581.1"/>
    <property type="molecule type" value="Genomic_DNA"/>
</dbReference>
<feature type="region of interest" description="Disordered" evidence="1">
    <location>
        <begin position="1"/>
        <end position="27"/>
    </location>
</feature>
<protein>
    <submittedName>
        <fullName evidence="2">Uncharacterized protein</fullName>
    </submittedName>
</protein>
<accession>A0A1D2J766</accession>
<dbReference type="Proteomes" id="UP000242814">
    <property type="component" value="Unassembled WGS sequence"/>
</dbReference>
<evidence type="ECO:0000313" key="2">
    <source>
        <dbReference type="EMBL" id="ODH14581.1"/>
    </source>
</evidence>
<dbReference type="AlphaFoldDB" id="A0A1D2J766"/>
<gene>
    <name evidence="2" type="ORF">ACO22_06553</name>
</gene>
<feature type="compositionally biased region" description="Polar residues" evidence="1">
    <location>
        <begin position="1"/>
        <end position="10"/>
    </location>
</feature>
<name>A0A1D2J766_PARBR</name>